<feature type="transmembrane region" description="Helical" evidence="8">
    <location>
        <begin position="160"/>
        <end position="178"/>
    </location>
</feature>
<feature type="domain" description="Mechanosensitive ion channel MscS C-terminal" evidence="10">
    <location>
        <begin position="255"/>
        <end position="338"/>
    </location>
</feature>
<dbReference type="InterPro" id="IPR006685">
    <property type="entry name" value="MscS_channel_2nd"/>
</dbReference>
<organism evidence="12 13">
    <name type="scientific">Caballeronia humi</name>
    <dbReference type="NCBI Taxonomy" id="326474"/>
    <lineage>
        <taxon>Bacteria</taxon>
        <taxon>Pseudomonadati</taxon>
        <taxon>Pseudomonadota</taxon>
        <taxon>Betaproteobacteria</taxon>
        <taxon>Burkholderiales</taxon>
        <taxon>Burkholderiaceae</taxon>
        <taxon>Caballeronia</taxon>
    </lineage>
</organism>
<comment type="caution">
    <text evidence="12">The sequence shown here is derived from an EMBL/GenBank/DDBJ whole genome shotgun (WGS) entry which is preliminary data.</text>
</comment>
<dbReference type="Pfam" id="PF00924">
    <property type="entry name" value="MS_channel_2nd"/>
    <property type="match status" value="1"/>
</dbReference>
<evidence type="ECO:0000256" key="1">
    <source>
        <dbReference type="ARBA" id="ARBA00004651"/>
    </source>
</evidence>
<evidence type="ECO:0000256" key="2">
    <source>
        <dbReference type="ARBA" id="ARBA00008017"/>
    </source>
</evidence>
<dbReference type="SUPFAM" id="SSF50182">
    <property type="entry name" value="Sm-like ribonucleoproteins"/>
    <property type="match status" value="1"/>
</dbReference>
<evidence type="ECO:0000256" key="6">
    <source>
        <dbReference type="ARBA" id="ARBA00023136"/>
    </source>
</evidence>
<sequence>MKNWLDFNAFLGIPATQWLYGAIAGVVSYVFLVTALRFVVARLDALAGRTATHFDDMAVQVLKRTHRFTMVMAALLVGAQFLDLPGKWESRISHLWFLVIGFQLALWINRGVTIWTTGRLESAAATSHNPVITTMMSWMLRALLWSVLLLAILANMGVNITAFVASLGVGGVAVALAVQSILSDLFASLAIGLDKPFEIGDFIVFGDVAGSIEHIGLKTTRIRSLSGEQIVCSNTELLKNTIHNYKRMSERRILFGFGVTYDASPEQLREIPQIVKQAVESAGNTRFDRAHFKQFGESSLDFEVVYYVTEPGYNVYMDIQQHINLDLMTALANNAVEFAFPTRTLHVVGDGVHEAESTQRPERPGSQNLTFGNRRIHS</sequence>
<dbReference type="Proteomes" id="UP000054977">
    <property type="component" value="Unassembled WGS sequence"/>
</dbReference>
<dbReference type="GO" id="GO:0005886">
    <property type="term" value="C:plasma membrane"/>
    <property type="evidence" value="ECO:0007669"/>
    <property type="project" value="UniProtKB-SubCell"/>
</dbReference>
<dbReference type="InterPro" id="IPR011066">
    <property type="entry name" value="MscS_channel_C_sf"/>
</dbReference>
<dbReference type="InterPro" id="IPR049142">
    <property type="entry name" value="MS_channel_1st"/>
</dbReference>
<feature type="domain" description="Mechanosensitive ion channel transmembrane helices 2/3" evidence="11">
    <location>
        <begin position="139"/>
        <end position="179"/>
    </location>
</feature>
<reference evidence="12" key="1">
    <citation type="submission" date="2016-01" db="EMBL/GenBank/DDBJ databases">
        <authorList>
            <person name="Peeters C."/>
        </authorList>
    </citation>
    <scope>NUCLEOTIDE SEQUENCE [LARGE SCALE GENOMIC DNA]</scope>
    <source>
        <strain evidence="12">LMG 22934</strain>
    </source>
</reference>
<evidence type="ECO:0000256" key="5">
    <source>
        <dbReference type="ARBA" id="ARBA00022989"/>
    </source>
</evidence>
<keyword evidence="6 8" id="KW-0472">Membrane</keyword>
<comment type="similarity">
    <text evidence="2">Belongs to the MscS (TC 1.A.23) family.</text>
</comment>
<feature type="compositionally biased region" description="Basic and acidic residues" evidence="7">
    <location>
        <begin position="352"/>
        <end position="363"/>
    </location>
</feature>
<dbReference type="EMBL" id="FCNW02000084">
    <property type="protein sequence ID" value="SAL67197.1"/>
    <property type="molecule type" value="Genomic_DNA"/>
</dbReference>
<evidence type="ECO:0000256" key="4">
    <source>
        <dbReference type="ARBA" id="ARBA00022692"/>
    </source>
</evidence>
<dbReference type="SUPFAM" id="SSF82861">
    <property type="entry name" value="Mechanosensitive channel protein MscS (YggB), transmembrane region"/>
    <property type="match status" value="1"/>
</dbReference>
<dbReference type="InterPro" id="IPR023408">
    <property type="entry name" value="MscS_beta-dom_sf"/>
</dbReference>
<name>A0A158JED6_9BURK</name>
<keyword evidence="4 8" id="KW-0812">Transmembrane</keyword>
<feature type="transmembrane region" description="Helical" evidence="8">
    <location>
        <begin position="94"/>
        <end position="117"/>
    </location>
</feature>
<dbReference type="Pfam" id="PF21088">
    <property type="entry name" value="MS_channel_1st"/>
    <property type="match status" value="1"/>
</dbReference>
<evidence type="ECO:0000259" key="9">
    <source>
        <dbReference type="Pfam" id="PF00924"/>
    </source>
</evidence>
<dbReference type="OrthoDB" id="9775207at2"/>
<accession>A0A158JED6</accession>
<feature type="transmembrane region" description="Helical" evidence="8">
    <location>
        <begin position="138"/>
        <end position="154"/>
    </location>
</feature>
<keyword evidence="3" id="KW-1003">Cell membrane</keyword>
<comment type="subcellular location">
    <subcellularLocation>
        <location evidence="1">Cell membrane</location>
        <topology evidence="1">Multi-pass membrane protein</topology>
    </subcellularLocation>
</comment>
<protein>
    <submittedName>
        <fullName evidence="12">MscS mechanosensitive ion channel</fullName>
    </submittedName>
</protein>
<evidence type="ECO:0000259" key="10">
    <source>
        <dbReference type="Pfam" id="PF21082"/>
    </source>
</evidence>
<evidence type="ECO:0000256" key="7">
    <source>
        <dbReference type="SAM" id="MobiDB-lite"/>
    </source>
</evidence>
<evidence type="ECO:0000259" key="11">
    <source>
        <dbReference type="Pfam" id="PF21088"/>
    </source>
</evidence>
<keyword evidence="5 8" id="KW-1133">Transmembrane helix</keyword>
<dbReference type="PANTHER" id="PTHR30566">
    <property type="entry name" value="YNAI-RELATED MECHANOSENSITIVE ION CHANNEL"/>
    <property type="match status" value="1"/>
</dbReference>
<dbReference type="InterPro" id="IPR010920">
    <property type="entry name" value="LSM_dom_sf"/>
</dbReference>
<dbReference type="InterPro" id="IPR049278">
    <property type="entry name" value="MS_channel_C"/>
</dbReference>
<dbReference type="Gene3D" id="2.30.30.60">
    <property type="match status" value="1"/>
</dbReference>
<keyword evidence="13" id="KW-1185">Reference proteome</keyword>
<gene>
    <name evidence="12" type="ORF">AWB65_06469</name>
</gene>
<evidence type="ECO:0000256" key="3">
    <source>
        <dbReference type="ARBA" id="ARBA00022475"/>
    </source>
</evidence>
<dbReference type="Gene3D" id="3.30.70.100">
    <property type="match status" value="1"/>
</dbReference>
<evidence type="ECO:0000313" key="13">
    <source>
        <dbReference type="Proteomes" id="UP000054977"/>
    </source>
</evidence>
<feature type="region of interest" description="Disordered" evidence="7">
    <location>
        <begin position="352"/>
        <end position="378"/>
    </location>
</feature>
<dbReference type="Pfam" id="PF21082">
    <property type="entry name" value="MS_channel_3rd"/>
    <property type="match status" value="1"/>
</dbReference>
<dbReference type="PANTHER" id="PTHR30566:SF25">
    <property type="entry name" value="INNER MEMBRANE PROTEIN"/>
    <property type="match status" value="1"/>
</dbReference>
<evidence type="ECO:0000313" key="12">
    <source>
        <dbReference type="EMBL" id="SAL67197.1"/>
    </source>
</evidence>
<dbReference type="Gene3D" id="1.10.287.1260">
    <property type="match status" value="1"/>
</dbReference>
<feature type="domain" description="Mechanosensitive ion channel MscS" evidence="9">
    <location>
        <begin position="181"/>
        <end position="247"/>
    </location>
</feature>
<dbReference type="SUPFAM" id="SSF82689">
    <property type="entry name" value="Mechanosensitive channel protein MscS (YggB), C-terminal domain"/>
    <property type="match status" value="1"/>
</dbReference>
<evidence type="ECO:0000256" key="8">
    <source>
        <dbReference type="SAM" id="Phobius"/>
    </source>
</evidence>
<dbReference type="InterPro" id="IPR011014">
    <property type="entry name" value="MscS_channel_TM-2"/>
</dbReference>
<dbReference type="AlphaFoldDB" id="A0A158JED6"/>
<proteinExistence type="inferred from homology"/>
<dbReference type="RefSeq" id="WP_087670930.1">
    <property type="nucleotide sequence ID" value="NZ_FCNW02000084.1"/>
</dbReference>
<dbReference type="GO" id="GO:0008381">
    <property type="term" value="F:mechanosensitive monoatomic ion channel activity"/>
    <property type="evidence" value="ECO:0007669"/>
    <property type="project" value="UniProtKB-ARBA"/>
</dbReference>
<feature type="transmembrane region" description="Helical" evidence="8">
    <location>
        <begin position="20"/>
        <end position="40"/>
    </location>
</feature>